<evidence type="ECO:0000259" key="2">
    <source>
        <dbReference type="PROSITE" id="PS50112"/>
    </source>
</evidence>
<dbReference type="CDD" id="cd01949">
    <property type="entry name" value="GGDEF"/>
    <property type="match status" value="1"/>
</dbReference>
<dbReference type="PANTHER" id="PTHR44757:SF2">
    <property type="entry name" value="BIOFILM ARCHITECTURE MAINTENANCE PROTEIN MBAA"/>
    <property type="match status" value="1"/>
</dbReference>
<dbReference type="PROSITE" id="PS50887">
    <property type="entry name" value="GGDEF"/>
    <property type="match status" value="1"/>
</dbReference>
<dbReference type="InterPro" id="IPR035919">
    <property type="entry name" value="EAL_sf"/>
</dbReference>
<dbReference type="NCBIfam" id="TIGR00229">
    <property type="entry name" value="sensory_box"/>
    <property type="match status" value="1"/>
</dbReference>
<dbReference type="SMART" id="SM00267">
    <property type="entry name" value="GGDEF"/>
    <property type="match status" value="1"/>
</dbReference>
<dbReference type="CDD" id="cd01948">
    <property type="entry name" value="EAL"/>
    <property type="match status" value="1"/>
</dbReference>
<evidence type="ECO:0000259" key="4">
    <source>
        <dbReference type="PROSITE" id="PS50883"/>
    </source>
</evidence>
<gene>
    <name evidence="6" type="ORF">CARN7_1447</name>
</gene>
<dbReference type="InterPro" id="IPR035965">
    <property type="entry name" value="PAS-like_dom_sf"/>
</dbReference>
<dbReference type="InterPro" id="IPR000014">
    <property type="entry name" value="PAS"/>
</dbReference>
<evidence type="ECO:0000259" key="3">
    <source>
        <dbReference type="PROSITE" id="PS50113"/>
    </source>
</evidence>
<dbReference type="SMART" id="SM00052">
    <property type="entry name" value="EAL"/>
    <property type="match status" value="1"/>
</dbReference>
<dbReference type="AlphaFoldDB" id="E6QTT1"/>
<dbReference type="InterPro" id="IPR000160">
    <property type="entry name" value="GGDEF_dom"/>
</dbReference>
<feature type="domain" description="EAL" evidence="4">
    <location>
        <begin position="645"/>
        <end position="901"/>
    </location>
</feature>
<evidence type="ECO:0000313" key="6">
    <source>
        <dbReference type="EMBL" id="CBI10653.1"/>
    </source>
</evidence>
<feature type="domain" description="PAS" evidence="2">
    <location>
        <begin position="336"/>
        <end position="389"/>
    </location>
</feature>
<dbReference type="InterPro" id="IPR029787">
    <property type="entry name" value="Nucleotide_cyclase"/>
</dbReference>
<dbReference type="FunFam" id="3.20.20.450:FF:000001">
    <property type="entry name" value="Cyclic di-GMP phosphodiesterase yahA"/>
    <property type="match status" value="1"/>
</dbReference>
<keyword evidence="1" id="KW-1133">Transmembrane helix</keyword>
<sequence length="904" mass="99935">MPTQKNYQQRISLVAGAILLVITLVVGMAVFVVMQHHAETILRKSLQSSLKNHVQFARIEIEAAFDRTVLATTQPLLLAGMQQMNAGLGDGSGHRALNEAVRDLLPAGFTAIALFDKSGHEVAHAGTFARQSVQRLPLNLPGRVQLLWDGQLLLQEVADIKSGGQVMGEIMTETPLPVTSSAFKQGKFFSETGELALCAPFGSDMRCFITGLVPHVLTTSQHTLKGELLPMAYALAGETGFIAARDYRHHEVVAAYAPVDHLGLGMVLKMDSRALYAPVLNQLRYLISLLIVVMGIGLLSLRWLLAPLVNRLVRSEAEAAQRNAELSKEIAGHQFAKERFHTFFESAPDAVVMINQQGVMTLVNRQAETLFGYRRDELLGQLVEILMPEVFRQAHVGLRHGFMESPTPRAMGTGHLSLLGLRKDGTTFPVEISLSPMASEDGSIVAATVRDITERKQLETRMLHQATHDYLTGLPNRILFNDILGYAMGHALRTETLLAVLFLDLDEFKNINDTLGHEYGDILLKEIAQRLTATLRKNDLIAHGDDLVARQGGDEFTILLQGIRLIHDIVLVAEKILAAVSKPVTTGGYEMHVTASIGITLFPFDDTNIEHLLQNADTAMYRAKGSGKNHFQFYSAEMSMRLREHMEIENGLRHALKNDELVLHYQPQLDIKSGEIVAVEALVRWMHPEKGLIPPDKFISVAEESGLIVAIGEWVLRTACRQNKHWQAAGLPHIRMAVNLSARQFREPDLVAVVVKAMADANLDPHLDNLELELTESMIMKDMGATVATLNQLHELGVHLSIDDFGTGYSSLGYLKRFPINTLKIDQSFVRDITIDADDAAIAAAIVTLGHSLKLKVIAEGVETVEQLAFLRKIKCDEIQGYYFSKPLPADEMEKLLGEGRRLS</sequence>
<dbReference type="PROSITE" id="PS50113">
    <property type="entry name" value="PAC"/>
    <property type="match status" value="1"/>
</dbReference>
<dbReference type="SUPFAM" id="SSF55785">
    <property type="entry name" value="PYP-like sensor domain (PAS domain)"/>
    <property type="match status" value="1"/>
</dbReference>
<dbReference type="Pfam" id="PF00990">
    <property type="entry name" value="GGDEF"/>
    <property type="match status" value="1"/>
</dbReference>
<organism evidence="6">
    <name type="scientific">mine drainage metagenome</name>
    <dbReference type="NCBI Taxonomy" id="410659"/>
    <lineage>
        <taxon>unclassified sequences</taxon>
        <taxon>metagenomes</taxon>
        <taxon>ecological metagenomes</taxon>
    </lineage>
</organism>
<feature type="transmembrane region" description="Helical" evidence="1">
    <location>
        <begin position="12"/>
        <end position="34"/>
    </location>
</feature>
<dbReference type="Gene3D" id="3.30.450.20">
    <property type="entry name" value="PAS domain"/>
    <property type="match status" value="1"/>
</dbReference>
<feature type="transmembrane region" description="Helical" evidence="1">
    <location>
        <begin position="283"/>
        <end position="305"/>
    </location>
</feature>
<feature type="domain" description="PAC" evidence="3">
    <location>
        <begin position="412"/>
        <end position="464"/>
    </location>
</feature>
<keyword evidence="1" id="KW-0812">Transmembrane</keyword>
<evidence type="ECO:0000256" key="1">
    <source>
        <dbReference type="SAM" id="Phobius"/>
    </source>
</evidence>
<accession>E6QTT1</accession>
<dbReference type="EMBL" id="CABR01000099">
    <property type="protein sequence ID" value="CBI10653.1"/>
    <property type="molecule type" value="Genomic_DNA"/>
</dbReference>
<dbReference type="InterPro" id="IPR001633">
    <property type="entry name" value="EAL_dom"/>
</dbReference>
<dbReference type="Pfam" id="PF13426">
    <property type="entry name" value="PAS_9"/>
    <property type="match status" value="1"/>
</dbReference>
<comment type="caution">
    <text evidence="6">The sequence shown here is derived from an EMBL/GenBank/DDBJ whole genome shotgun (WGS) entry which is preliminary data.</text>
</comment>
<feature type="domain" description="GGDEF" evidence="5">
    <location>
        <begin position="496"/>
        <end position="636"/>
    </location>
</feature>
<dbReference type="InterPro" id="IPR043128">
    <property type="entry name" value="Rev_trsase/Diguanyl_cyclase"/>
</dbReference>
<dbReference type="NCBIfam" id="TIGR00254">
    <property type="entry name" value="GGDEF"/>
    <property type="match status" value="1"/>
</dbReference>
<evidence type="ECO:0000259" key="5">
    <source>
        <dbReference type="PROSITE" id="PS50887"/>
    </source>
</evidence>
<dbReference type="SUPFAM" id="SSF141868">
    <property type="entry name" value="EAL domain-like"/>
    <property type="match status" value="1"/>
</dbReference>
<dbReference type="CDD" id="cd00130">
    <property type="entry name" value="PAS"/>
    <property type="match status" value="1"/>
</dbReference>
<reference evidence="6" key="1">
    <citation type="submission" date="2009-10" db="EMBL/GenBank/DDBJ databases">
        <title>Diversity of trophic interactions inside an arsenic-rich microbial ecosystem.</title>
        <authorList>
            <person name="Bertin P.N."/>
            <person name="Heinrich-Salmeron A."/>
            <person name="Pelletier E."/>
            <person name="Goulhen-Chollet F."/>
            <person name="Arsene-Ploetze F."/>
            <person name="Gallien S."/>
            <person name="Calteau A."/>
            <person name="Vallenet D."/>
            <person name="Casiot C."/>
            <person name="Chane-Woon-Ming B."/>
            <person name="Giloteaux L."/>
            <person name="Barakat M."/>
            <person name="Bonnefoy V."/>
            <person name="Bruneel O."/>
            <person name="Chandler M."/>
            <person name="Cleiss J."/>
            <person name="Duran R."/>
            <person name="Elbaz-Poulichet F."/>
            <person name="Fonknechten N."/>
            <person name="Lauga B."/>
            <person name="Mornico D."/>
            <person name="Ortet P."/>
            <person name="Schaeffer C."/>
            <person name="Siguier P."/>
            <person name="Alexander Thil Smith A."/>
            <person name="Van Dorsselaer A."/>
            <person name="Weissenbach J."/>
            <person name="Medigue C."/>
            <person name="Le Paslier D."/>
        </authorList>
    </citation>
    <scope>NUCLEOTIDE SEQUENCE</scope>
</reference>
<protein>
    <submittedName>
        <fullName evidence="6">Putative Sensory box protein</fullName>
    </submittedName>
</protein>
<dbReference type="SMART" id="SM00091">
    <property type="entry name" value="PAS"/>
    <property type="match status" value="1"/>
</dbReference>
<dbReference type="Pfam" id="PF00563">
    <property type="entry name" value="EAL"/>
    <property type="match status" value="1"/>
</dbReference>
<dbReference type="PROSITE" id="PS50112">
    <property type="entry name" value="PAS"/>
    <property type="match status" value="1"/>
</dbReference>
<dbReference type="SUPFAM" id="SSF55073">
    <property type="entry name" value="Nucleotide cyclase"/>
    <property type="match status" value="1"/>
</dbReference>
<dbReference type="InterPro" id="IPR000700">
    <property type="entry name" value="PAS-assoc_C"/>
</dbReference>
<proteinExistence type="predicted"/>
<name>E6QTT1_9ZZZZ</name>
<dbReference type="Gene3D" id="3.30.70.270">
    <property type="match status" value="1"/>
</dbReference>
<dbReference type="PROSITE" id="PS50883">
    <property type="entry name" value="EAL"/>
    <property type="match status" value="1"/>
</dbReference>
<dbReference type="Gene3D" id="3.20.20.450">
    <property type="entry name" value="EAL domain"/>
    <property type="match status" value="1"/>
</dbReference>
<dbReference type="InterPro" id="IPR052155">
    <property type="entry name" value="Biofilm_reg_signaling"/>
</dbReference>
<keyword evidence="1" id="KW-0472">Membrane</keyword>
<dbReference type="PANTHER" id="PTHR44757">
    <property type="entry name" value="DIGUANYLATE CYCLASE DGCP"/>
    <property type="match status" value="1"/>
</dbReference>